<feature type="transmembrane region" description="Helical" evidence="6">
    <location>
        <begin position="238"/>
        <end position="263"/>
    </location>
</feature>
<evidence type="ECO:0000256" key="2">
    <source>
        <dbReference type="ARBA" id="ARBA00022692"/>
    </source>
</evidence>
<organism evidence="8 9">
    <name type="scientific">Cryobacterium arcticum</name>
    <dbReference type="NCBI Taxonomy" id="670052"/>
    <lineage>
        <taxon>Bacteria</taxon>
        <taxon>Bacillati</taxon>
        <taxon>Actinomycetota</taxon>
        <taxon>Actinomycetes</taxon>
        <taxon>Micrococcales</taxon>
        <taxon>Microbacteriaceae</taxon>
        <taxon>Cryobacterium</taxon>
    </lineage>
</organism>
<dbReference type="Gene3D" id="1.20.1250.20">
    <property type="entry name" value="MFS general substrate transporter like domains"/>
    <property type="match status" value="1"/>
</dbReference>
<feature type="transmembrane region" description="Helical" evidence="6">
    <location>
        <begin position="151"/>
        <end position="169"/>
    </location>
</feature>
<evidence type="ECO:0000256" key="5">
    <source>
        <dbReference type="SAM" id="MobiDB-lite"/>
    </source>
</evidence>
<dbReference type="OrthoDB" id="7375466at2"/>
<feature type="transmembrane region" description="Helical" evidence="6">
    <location>
        <begin position="342"/>
        <end position="366"/>
    </location>
</feature>
<feature type="transmembrane region" description="Helical" evidence="6">
    <location>
        <begin position="82"/>
        <end position="108"/>
    </location>
</feature>
<keyword evidence="2 6" id="KW-0812">Transmembrane</keyword>
<gene>
    <name evidence="8" type="ORF">CTB96_05330</name>
</gene>
<dbReference type="EMBL" id="QHLY01000005">
    <property type="protein sequence ID" value="PXA72298.1"/>
    <property type="molecule type" value="Genomic_DNA"/>
</dbReference>
<dbReference type="InterPro" id="IPR036259">
    <property type="entry name" value="MFS_trans_sf"/>
</dbReference>
<reference evidence="8 9" key="1">
    <citation type="submission" date="2018-05" db="EMBL/GenBank/DDBJ databases">
        <title>Genetic diversity of glacier-inhabiting Cryobacterium bacteria in China and description of Cryobacterium mengkeensis sp. nov. and Arthrobacter glacialis sp. nov.</title>
        <authorList>
            <person name="Liu Q."/>
            <person name="Xin Y.-H."/>
        </authorList>
    </citation>
    <scope>NUCLEOTIDE SEQUENCE [LARGE SCALE GENOMIC DNA]</scope>
    <source>
        <strain evidence="8 9">SK-1</strain>
    </source>
</reference>
<feature type="transmembrane region" description="Helical" evidence="6">
    <location>
        <begin position="407"/>
        <end position="425"/>
    </location>
</feature>
<keyword evidence="9" id="KW-1185">Reference proteome</keyword>
<feature type="transmembrane region" description="Helical" evidence="6">
    <location>
        <begin position="372"/>
        <end position="395"/>
    </location>
</feature>
<feature type="transmembrane region" description="Helical" evidence="6">
    <location>
        <begin position="513"/>
        <end position="534"/>
    </location>
</feature>
<sequence>MHHIAEPAARTGTKVPIRPATTPRTDGAIRLTHSTGLQPPGAIRRQHRAGKLEETRRTVTALKPHRPEPYPPRAHLVSLRPLVVPLSGLLIAQFVAGLSATIVATSIPSILQNLEGPPSHSTWIVAATILGNTATVPIWGKLGDRFNPKGILQAALLFFAAGSLVAGLAPNTTQLIVGRALQGIGLGGVIALIVIVTAALVEPRQRGRVNAWLTSMQTTATLSGPIIGGLIVQTSGLGWQWCFLLSVPAATVSILVIASTLHIVRQPRTRMPADFAGAGLIAVGVTSLLICVSVLPTVADAVPLAVISGGVGILTLVAVWFVELRAADPILPLRLLAARTPLLCIIAAFFAGTTLFGGSVFITQYLQLGVGLMPVTAGLLLTPMALGTVGSAFAAGRFISRTGRVRPVMLVGAISLFAGNVVLFLMDFSPIVMAVTGTVLLACGLGAVLQNLTITAQTTVPFHTVGSMSASIGFFLALGGTIGFVVLGSVLTYRVETLQAGGASLAGAYFEGMPLLFGLSALLVLPAITAIAALPPIHLRAVTVV</sequence>
<feature type="transmembrane region" description="Helical" evidence="6">
    <location>
        <begin position="181"/>
        <end position="201"/>
    </location>
</feature>
<accession>A0A318A2U2</accession>
<comment type="caution">
    <text evidence="8">The sequence shown here is derived from an EMBL/GenBank/DDBJ whole genome shotgun (WGS) entry which is preliminary data.</text>
</comment>
<protein>
    <submittedName>
        <fullName evidence="8">EmrB/QacA family drug resistance transporter</fullName>
    </submittedName>
</protein>
<dbReference type="PANTHER" id="PTHR23501:SF197">
    <property type="entry name" value="COMD"/>
    <property type="match status" value="1"/>
</dbReference>
<dbReference type="PROSITE" id="PS50850">
    <property type="entry name" value="MFS"/>
    <property type="match status" value="1"/>
</dbReference>
<evidence type="ECO:0000313" key="8">
    <source>
        <dbReference type="EMBL" id="PXA72298.1"/>
    </source>
</evidence>
<proteinExistence type="predicted"/>
<evidence type="ECO:0000256" key="6">
    <source>
        <dbReference type="SAM" id="Phobius"/>
    </source>
</evidence>
<evidence type="ECO:0000256" key="1">
    <source>
        <dbReference type="ARBA" id="ARBA00004651"/>
    </source>
</evidence>
<keyword evidence="3 6" id="KW-1133">Transmembrane helix</keyword>
<feature type="domain" description="Major facilitator superfamily (MFS) profile" evidence="7">
    <location>
        <begin position="85"/>
        <end position="538"/>
    </location>
</feature>
<evidence type="ECO:0000259" key="7">
    <source>
        <dbReference type="PROSITE" id="PS50850"/>
    </source>
</evidence>
<dbReference type="GO" id="GO:0022857">
    <property type="term" value="F:transmembrane transporter activity"/>
    <property type="evidence" value="ECO:0007669"/>
    <property type="project" value="InterPro"/>
</dbReference>
<dbReference type="Pfam" id="PF07690">
    <property type="entry name" value="MFS_1"/>
    <property type="match status" value="1"/>
</dbReference>
<dbReference type="AlphaFoldDB" id="A0A318A2U2"/>
<keyword evidence="4 6" id="KW-0472">Membrane</keyword>
<dbReference type="InterPro" id="IPR011701">
    <property type="entry name" value="MFS"/>
</dbReference>
<feature type="region of interest" description="Disordered" evidence="5">
    <location>
        <begin position="1"/>
        <end position="51"/>
    </location>
</feature>
<dbReference type="InterPro" id="IPR020846">
    <property type="entry name" value="MFS_dom"/>
</dbReference>
<evidence type="ECO:0000256" key="4">
    <source>
        <dbReference type="ARBA" id="ARBA00023136"/>
    </source>
</evidence>
<name>A0A318A2U2_9MICO</name>
<dbReference type="SUPFAM" id="SSF103473">
    <property type="entry name" value="MFS general substrate transporter"/>
    <property type="match status" value="1"/>
</dbReference>
<feature type="transmembrane region" description="Helical" evidence="6">
    <location>
        <begin position="431"/>
        <end position="449"/>
    </location>
</feature>
<comment type="subcellular location">
    <subcellularLocation>
        <location evidence="1">Cell membrane</location>
        <topology evidence="1">Multi-pass membrane protein</topology>
    </subcellularLocation>
</comment>
<dbReference type="PANTHER" id="PTHR23501">
    <property type="entry name" value="MAJOR FACILITATOR SUPERFAMILY"/>
    <property type="match status" value="1"/>
</dbReference>
<feature type="transmembrane region" description="Helical" evidence="6">
    <location>
        <begin position="120"/>
        <end position="139"/>
    </location>
</feature>
<evidence type="ECO:0000256" key="3">
    <source>
        <dbReference type="ARBA" id="ARBA00022989"/>
    </source>
</evidence>
<dbReference type="GO" id="GO:0005886">
    <property type="term" value="C:plasma membrane"/>
    <property type="evidence" value="ECO:0007669"/>
    <property type="project" value="UniProtKB-SubCell"/>
</dbReference>
<dbReference type="Proteomes" id="UP000246722">
    <property type="component" value="Unassembled WGS sequence"/>
</dbReference>
<feature type="transmembrane region" description="Helical" evidence="6">
    <location>
        <begin position="213"/>
        <end position="232"/>
    </location>
</feature>
<feature type="transmembrane region" description="Helical" evidence="6">
    <location>
        <begin position="470"/>
        <end position="493"/>
    </location>
</feature>
<dbReference type="PRINTS" id="PR01036">
    <property type="entry name" value="TCRTETB"/>
</dbReference>
<evidence type="ECO:0000313" key="9">
    <source>
        <dbReference type="Proteomes" id="UP000246722"/>
    </source>
</evidence>
<feature type="transmembrane region" description="Helical" evidence="6">
    <location>
        <begin position="301"/>
        <end position="322"/>
    </location>
</feature>
<feature type="transmembrane region" description="Helical" evidence="6">
    <location>
        <begin position="275"/>
        <end position="295"/>
    </location>
</feature>
<dbReference type="Gene3D" id="1.20.1720.10">
    <property type="entry name" value="Multidrug resistance protein D"/>
    <property type="match status" value="1"/>
</dbReference>